<protein>
    <submittedName>
        <fullName evidence="2">Uncharacterized protein</fullName>
    </submittedName>
</protein>
<gene>
    <name evidence="2" type="ORF">A2427_04710</name>
</gene>
<organism evidence="2 3">
    <name type="scientific">Candidatus Nealsonbacteria bacterium RIFOXYC1_FULL_40_7</name>
    <dbReference type="NCBI Taxonomy" id="1801678"/>
    <lineage>
        <taxon>Bacteria</taxon>
        <taxon>Candidatus Nealsoniibacteriota</taxon>
    </lineage>
</organism>
<feature type="transmembrane region" description="Helical" evidence="1">
    <location>
        <begin position="71"/>
        <end position="96"/>
    </location>
</feature>
<sequence>MNYFLVPAISAKPPTGSIPSNSATVFLVINNLINWAFYLILIAAIFMILAAAFTFLTAAGNEEKTSKARNYILYAIIAVIIAFLAKAIIALVAYILGVQNIPFF</sequence>
<comment type="caution">
    <text evidence="2">The sequence shown here is derived from an EMBL/GenBank/DDBJ whole genome shotgun (WGS) entry which is preliminary data.</text>
</comment>
<evidence type="ECO:0000256" key="1">
    <source>
        <dbReference type="SAM" id="Phobius"/>
    </source>
</evidence>
<evidence type="ECO:0000313" key="2">
    <source>
        <dbReference type="EMBL" id="OGZ26627.1"/>
    </source>
</evidence>
<name>A0A1G2ELI0_9BACT</name>
<dbReference type="EMBL" id="MHMN01000058">
    <property type="protein sequence ID" value="OGZ26627.1"/>
    <property type="molecule type" value="Genomic_DNA"/>
</dbReference>
<evidence type="ECO:0000313" key="3">
    <source>
        <dbReference type="Proteomes" id="UP000176326"/>
    </source>
</evidence>
<dbReference type="Pfam" id="PF18895">
    <property type="entry name" value="T4SS_pilin"/>
    <property type="match status" value="1"/>
</dbReference>
<dbReference type="InterPro" id="IPR043993">
    <property type="entry name" value="T4SS_pilin"/>
</dbReference>
<dbReference type="AlphaFoldDB" id="A0A1G2ELI0"/>
<feature type="transmembrane region" description="Helical" evidence="1">
    <location>
        <begin position="35"/>
        <end position="59"/>
    </location>
</feature>
<proteinExistence type="predicted"/>
<dbReference type="Proteomes" id="UP000176326">
    <property type="component" value="Unassembled WGS sequence"/>
</dbReference>
<reference evidence="2 3" key="1">
    <citation type="journal article" date="2016" name="Nat. Commun.">
        <title>Thousands of microbial genomes shed light on interconnected biogeochemical processes in an aquifer system.</title>
        <authorList>
            <person name="Anantharaman K."/>
            <person name="Brown C.T."/>
            <person name="Hug L.A."/>
            <person name="Sharon I."/>
            <person name="Castelle C.J."/>
            <person name="Probst A.J."/>
            <person name="Thomas B.C."/>
            <person name="Singh A."/>
            <person name="Wilkins M.J."/>
            <person name="Karaoz U."/>
            <person name="Brodie E.L."/>
            <person name="Williams K.H."/>
            <person name="Hubbard S.S."/>
            <person name="Banfield J.F."/>
        </authorList>
    </citation>
    <scope>NUCLEOTIDE SEQUENCE [LARGE SCALE GENOMIC DNA]</scope>
</reference>
<accession>A0A1G2ELI0</accession>
<keyword evidence="1" id="KW-1133">Transmembrane helix</keyword>
<keyword evidence="1" id="KW-0472">Membrane</keyword>
<keyword evidence="1" id="KW-0812">Transmembrane</keyword>